<keyword evidence="7" id="KW-0032">Aminotransferase</keyword>
<dbReference type="EC" id="4.4.1.13" evidence="2"/>
<keyword evidence="4" id="KW-0456">Lyase</keyword>
<accession>A0A8J3SCV1</accession>
<gene>
    <name evidence="7" type="ORF">Psi01_10770</name>
</gene>
<keyword evidence="7" id="KW-0808">Transferase</keyword>
<sequence length="388" mass="42136">MTETYSLNALTLEELASRDGVKWSQPAPGVIPAWIADMDFPVAAAVREALARRAQGDLGYPVWLDRPGSGPLAEAFAERMESRYGWRPDPDLVRSFSDINQALQVILHVATRPGDQVAVHVPAYPPFLGTLNEMHRPALPIQMEPAGDSWGFDTDALAERLAEGRCRALLLVNPHNPTGRAFTRRELTDLAELAERHDLLVISDEIHADLVHGSGEHIPFATLLPERTVTLTSATKAFNLGGIRCSVAHVGAPILRAALAAQPAHLYGAPHVFGVEATAAAWRHGDEWLTEVLAVLDRNRHLIAERLPAGVGYRVPEATYLAWLDLSGLGLEEEPAVFLEREAKVMLSPGPLFGPGGEGFARLNFATSGPVLSEILDRITRTVKGPQS</sequence>
<dbReference type="RefSeq" id="WP_239127128.1">
    <property type="nucleotide sequence ID" value="NZ_BOOJ01000011.1"/>
</dbReference>
<evidence type="ECO:0000313" key="7">
    <source>
        <dbReference type="EMBL" id="GIH90447.1"/>
    </source>
</evidence>
<dbReference type="InterPro" id="IPR015424">
    <property type="entry name" value="PyrdxlP-dep_Trfase"/>
</dbReference>
<comment type="caution">
    <text evidence="7">The sequence shown here is derived from an EMBL/GenBank/DDBJ whole genome shotgun (WGS) entry which is preliminary data.</text>
</comment>
<dbReference type="GO" id="GO:0047804">
    <property type="term" value="F:cysteine-S-conjugate beta-lyase activity"/>
    <property type="evidence" value="ECO:0007669"/>
    <property type="project" value="UniProtKB-EC"/>
</dbReference>
<evidence type="ECO:0000259" key="6">
    <source>
        <dbReference type="Pfam" id="PF00155"/>
    </source>
</evidence>
<evidence type="ECO:0000313" key="8">
    <source>
        <dbReference type="Proteomes" id="UP000619788"/>
    </source>
</evidence>
<dbReference type="SUPFAM" id="SSF53383">
    <property type="entry name" value="PLP-dependent transferases"/>
    <property type="match status" value="1"/>
</dbReference>
<comment type="cofactor">
    <cofactor evidence="1">
        <name>pyridoxal 5'-phosphate</name>
        <dbReference type="ChEBI" id="CHEBI:597326"/>
    </cofactor>
</comment>
<evidence type="ECO:0000256" key="2">
    <source>
        <dbReference type="ARBA" id="ARBA00012224"/>
    </source>
</evidence>
<reference evidence="7 8" key="1">
    <citation type="submission" date="2021-01" db="EMBL/GenBank/DDBJ databases">
        <title>Whole genome shotgun sequence of Planobispora siamensis NBRC 107568.</title>
        <authorList>
            <person name="Komaki H."/>
            <person name="Tamura T."/>
        </authorList>
    </citation>
    <scope>NUCLEOTIDE SEQUENCE [LARGE SCALE GENOMIC DNA]</scope>
    <source>
        <strain evidence="7 8">NBRC 107568</strain>
    </source>
</reference>
<dbReference type="GO" id="GO:0008483">
    <property type="term" value="F:transaminase activity"/>
    <property type="evidence" value="ECO:0007669"/>
    <property type="project" value="UniProtKB-KW"/>
</dbReference>
<proteinExistence type="inferred from homology"/>
<keyword evidence="8" id="KW-1185">Reference proteome</keyword>
<name>A0A8J3SCV1_9ACTN</name>
<dbReference type="Gene3D" id="3.40.640.10">
    <property type="entry name" value="Type I PLP-dependent aspartate aminotransferase-like (Major domain)"/>
    <property type="match status" value="1"/>
</dbReference>
<organism evidence="7 8">
    <name type="scientific">Planobispora siamensis</name>
    <dbReference type="NCBI Taxonomy" id="936338"/>
    <lineage>
        <taxon>Bacteria</taxon>
        <taxon>Bacillati</taxon>
        <taxon>Actinomycetota</taxon>
        <taxon>Actinomycetes</taxon>
        <taxon>Streptosporangiales</taxon>
        <taxon>Streptosporangiaceae</taxon>
        <taxon>Planobispora</taxon>
    </lineage>
</organism>
<dbReference type="PANTHER" id="PTHR43525:SF2">
    <property type="entry name" value="CYSTATHIONINE BETA-LYASE-RELATED"/>
    <property type="match status" value="1"/>
</dbReference>
<dbReference type="InterPro" id="IPR051798">
    <property type="entry name" value="Class-II_PLP-Dep_Aminotrans"/>
</dbReference>
<evidence type="ECO:0000256" key="3">
    <source>
        <dbReference type="ARBA" id="ARBA00022898"/>
    </source>
</evidence>
<dbReference type="InterPro" id="IPR015422">
    <property type="entry name" value="PyrdxlP-dep_Trfase_small"/>
</dbReference>
<feature type="domain" description="Aminotransferase class I/classII large" evidence="6">
    <location>
        <begin position="42"/>
        <end position="379"/>
    </location>
</feature>
<keyword evidence="3" id="KW-0663">Pyridoxal phosphate</keyword>
<protein>
    <recommendedName>
        <fullName evidence="2">cysteine-S-conjugate beta-lyase</fullName>
        <ecNumber evidence="2">4.4.1.13</ecNumber>
    </recommendedName>
</protein>
<dbReference type="CDD" id="cd00609">
    <property type="entry name" value="AAT_like"/>
    <property type="match status" value="1"/>
</dbReference>
<dbReference type="AlphaFoldDB" id="A0A8J3SCV1"/>
<dbReference type="PANTHER" id="PTHR43525">
    <property type="entry name" value="PROTEIN MALY"/>
    <property type="match status" value="1"/>
</dbReference>
<dbReference type="Proteomes" id="UP000619788">
    <property type="component" value="Unassembled WGS sequence"/>
</dbReference>
<dbReference type="Pfam" id="PF00155">
    <property type="entry name" value="Aminotran_1_2"/>
    <property type="match status" value="1"/>
</dbReference>
<dbReference type="InterPro" id="IPR004839">
    <property type="entry name" value="Aminotransferase_I/II_large"/>
</dbReference>
<evidence type="ECO:0000256" key="1">
    <source>
        <dbReference type="ARBA" id="ARBA00001933"/>
    </source>
</evidence>
<dbReference type="GO" id="GO:0030170">
    <property type="term" value="F:pyridoxal phosphate binding"/>
    <property type="evidence" value="ECO:0007669"/>
    <property type="project" value="InterPro"/>
</dbReference>
<comment type="similarity">
    <text evidence="5">Belongs to the class-II pyridoxal-phosphate-dependent aminotransferase family. MalY/PatB cystathionine beta-lyase subfamily.</text>
</comment>
<dbReference type="InterPro" id="IPR015421">
    <property type="entry name" value="PyrdxlP-dep_Trfase_major"/>
</dbReference>
<dbReference type="EMBL" id="BOOJ01000011">
    <property type="protein sequence ID" value="GIH90447.1"/>
    <property type="molecule type" value="Genomic_DNA"/>
</dbReference>
<dbReference type="Gene3D" id="3.90.1150.10">
    <property type="entry name" value="Aspartate Aminotransferase, domain 1"/>
    <property type="match status" value="1"/>
</dbReference>
<evidence type="ECO:0000256" key="4">
    <source>
        <dbReference type="ARBA" id="ARBA00023239"/>
    </source>
</evidence>
<evidence type="ECO:0000256" key="5">
    <source>
        <dbReference type="ARBA" id="ARBA00037974"/>
    </source>
</evidence>